<dbReference type="PANTHER" id="PTHR30419">
    <property type="entry name" value="HTH-TYPE TRANSCRIPTIONAL REGULATOR YBHD"/>
    <property type="match status" value="1"/>
</dbReference>
<dbReference type="PROSITE" id="PS50931">
    <property type="entry name" value="HTH_LYSR"/>
    <property type="match status" value="1"/>
</dbReference>
<dbReference type="GO" id="GO:0003700">
    <property type="term" value="F:DNA-binding transcription factor activity"/>
    <property type="evidence" value="ECO:0007669"/>
    <property type="project" value="InterPro"/>
</dbReference>
<name>A0A376FCD6_ENTAS</name>
<evidence type="ECO:0000313" key="3">
    <source>
        <dbReference type="Proteomes" id="UP000255163"/>
    </source>
</evidence>
<evidence type="ECO:0000259" key="1">
    <source>
        <dbReference type="PROSITE" id="PS50931"/>
    </source>
</evidence>
<keyword evidence="2" id="KW-0238">DNA-binding</keyword>
<sequence>MNTIILPKTQHLVVFQEVIKSGSIGSAARQLGLTQPAVSKIISDIESYFGVEVMVRKNTGVKLTAAGQVLLSYSESITREMKNMVSEINSLSFSTVMDVSLWLPVADRLYLPV</sequence>
<dbReference type="PRINTS" id="PR00039">
    <property type="entry name" value="HTHLYSR"/>
</dbReference>
<reference evidence="2 3" key="1">
    <citation type="submission" date="2018-06" db="EMBL/GenBank/DDBJ databases">
        <authorList>
            <consortium name="Pathogen Informatics"/>
            <person name="Doyle S."/>
        </authorList>
    </citation>
    <scope>NUCLEOTIDE SEQUENCE [LARGE SCALE GENOMIC DNA]</scope>
    <source>
        <strain evidence="2 3">NCTC12123</strain>
    </source>
</reference>
<dbReference type="Gene3D" id="1.10.10.10">
    <property type="entry name" value="Winged helix-like DNA-binding domain superfamily/Winged helix DNA-binding domain"/>
    <property type="match status" value="1"/>
</dbReference>
<dbReference type="GO" id="GO:0005829">
    <property type="term" value="C:cytosol"/>
    <property type="evidence" value="ECO:0007669"/>
    <property type="project" value="TreeGrafter"/>
</dbReference>
<dbReference type="InterPro" id="IPR000847">
    <property type="entry name" value="LysR_HTH_N"/>
</dbReference>
<dbReference type="SUPFAM" id="SSF46785">
    <property type="entry name" value="Winged helix' DNA-binding domain"/>
    <property type="match status" value="1"/>
</dbReference>
<dbReference type="PANTHER" id="PTHR30419:SF7">
    <property type="entry name" value="HTH-TYPE TRANSCRIPTIONAL REGULATOR TDCA"/>
    <property type="match status" value="1"/>
</dbReference>
<dbReference type="InterPro" id="IPR036388">
    <property type="entry name" value="WH-like_DNA-bd_sf"/>
</dbReference>
<dbReference type="GO" id="GO:0003677">
    <property type="term" value="F:DNA binding"/>
    <property type="evidence" value="ECO:0007669"/>
    <property type="project" value="UniProtKB-KW"/>
</dbReference>
<proteinExistence type="predicted"/>
<feature type="domain" description="HTH lysR-type" evidence="1">
    <location>
        <begin position="7"/>
        <end position="64"/>
    </location>
</feature>
<protein>
    <submittedName>
        <fullName evidence="2">DNA-binding transcriptional activator TdcA</fullName>
    </submittedName>
</protein>
<dbReference type="Proteomes" id="UP000255163">
    <property type="component" value="Unassembled WGS sequence"/>
</dbReference>
<dbReference type="Pfam" id="PF00126">
    <property type="entry name" value="HTH_1"/>
    <property type="match status" value="1"/>
</dbReference>
<dbReference type="EMBL" id="UFYI01000007">
    <property type="protein sequence ID" value="STD23100.1"/>
    <property type="molecule type" value="Genomic_DNA"/>
</dbReference>
<dbReference type="InterPro" id="IPR050950">
    <property type="entry name" value="HTH-type_LysR_regulators"/>
</dbReference>
<dbReference type="AlphaFoldDB" id="A0A376FCD6"/>
<dbReference type="InterPro" id="IPR036390">
    <property type="entry name" value="WH_DNA-bd_sf"/>
</dbReference>
<gene>
    <name evidence="2" type="primary">abgR_3</name>
    <name evidence="2" type="ORF">NCTC12123_03641</name>
</gene>
<evidence type="ECO:0000313" key="2">
    <source>
        <dbReference type="EMBL" id="STD23100.1"/>
    </source>
</evidence>
<accession>A0A376FCD6</accession>
<organism evidence="2 3">
    <name type="scientific">Enterobacter asburiae</name>
    <dbReference type="NCBI Taxonomy" id="61645"/>
    <lineage>
        <taxon>Bacteria</taxon>
        <taxon>Pseudomonadati</taxon>
        <taxon>Pseudomonadota</taxon>
        <taxon>Gammaproteobacteria</taxon>
        <taxon>Enterobacterales</taxon>
        <taxon>Enterobacteriaceae</taxon>
        <taxon>Enterobacter</taxon>
        <taxon>Enterobacter cloacae complex</taxon>
    </lineage>
</organism>